<sequence length="1286" mass="146646">MASKRRNMFYKNKKQETTEVDRVMDEACDPILTGEPPERPEVNMTSPKVKTNVTHKTTASSKGREQRKAGVVSELKEHFERRGFKGKQMMLKPLFEGLSKSAEDIQKVKRLRTIATAGGQESVRSRRLRTGPQVPAGMRAGSRSEAASHRKMLPKRAPIRGNKLYMPGRADSDLETETGKFDIPGNALEKLKNAKLTDRNFFDQHWEETPTDSSAVQRCCTMNYQMPTVSSELKRVNARSFLRDFDFRSIPFVAGQSTAKSHNLGLRIQETLSLLKLKAPIGSIPLPGLEQNESLLPPSDIRIEDMSTALLYPTNRGDFQKMCEGMLSDGGQQHAQPPQPSVEPSEIGLGPEADPFGHMILEPHTQEIMKKVLSHLHDEFSDLAKRLYVLDERVPTPSSRDYEDAKRKFCSSKRSAETGNGDEASKAARLREMEHLLELRENEINAIILLYREVKNAKMELRRSKYRGSVSAFNYSTIFLLSKRDPVFRFPGRIAVTLQDVLTSPLPRVISKMAEATEPLSLLEDDFTHLSADISLVSNCMSASSLMSKSQYGQVIFHDLCDIYPTDSDIKCRYSLTDIVQPQLGDKIALFKVGWLSVSEYIIFEHAQIPEGNKNTMLHVTFTADTLPKDTVDLYQLCYITWDNVVVGASVPFGFRKPHETEFVAVEDPNDPGLLVFRSRVTQLQEELNKAIEEKESLNESQRMLEVRMLALKGELIIAQSEKEKLRKEIDQLSDQLKAAREENKVLEDKMLNNPIKQKLAALREELVSADNVKTKLEQILKDKLSEINVHVATIECLNEDRKHVDENLREQLNMNEQLINEKQALEEKIKTPKKETLIESRASGQKSSVPFSMPPGLQNCIKEKEELISKTSLGYSDIDSLKLALMKVEEDKAILTASLENLQEHHEKCESKIFNLKESERQIYECLQIELNKADEQYKKKEEKFIEENKLLLAELETLKSLDASQEMKYEVEEEIKLKLRNTLQEKAELGSRLVQATHEKDENARLLTEKMNEVIELQRQIKILESKFNSFTMSSSRSMTGSEARDEVFLDSKVEMIPGNEKMFNKFVENIEIVDKFNKVMSQKSVLEDQLGQERTQKLALQKKVEDLMLKNSQMYSELHRERNKSKALLEDKWKWEESATGEHVILLQKVLDDYDCVKRQTALDMDVLCREKEAVEIQLMNLRKETVGKVSLGDAQKLHEEIATLKEKLQRKDCCADVRLKLESAVMRCEMILNALKKVDPAAAEKFQRGIDNQPGGVTCPLCPLKFPVGSYDMFHKHFEAHS</sequence>
<evidence type="ECO:0000256" key="1">
    <source>
        <dbReference type="ARBA" id="ARBA00023054"/>
    </source>
</evidence>
<name>A0ABD0YMY4_9HEMI</name>
<feature type="coiled-coil region" evidence="2">
    <location>
        <begin position="886"/>
        <end position="952"/>
    </location>
</feature>
<evidence type="ECO:0000256" key="2">
    <source>
        <dbReference type="SAM" id="Coils"/>
    </source>
</evidence>
<dbReference type="PANTHER" id="PTHR31915:SF6">
    <property type="entry name" value="SKICH DOMAIN-CONTAINING PROTEIN"/>
    <property type="match status" value="1"/>
</dbReference>
<accession>A0ABD0YMY4</accession>
<dbReference type="InterPro" id="IPR041611">
    <property type="entry name" value="SKICH"/>
</dbReference>
<keyword evidence="1 2" id="KW-0175">Coiled coil</keyword>
<keyword evidence="6" id="KW-1185">Reference proteome</keyword>
<feature type="compositionally biased region" description="Polar residues" evidence="3">
    <location>
        <begin position="43"/>
        <end position="61"/>
    </location>
</feature>
<evidence type="ECO:0000313" key="6">
    <source>
        <dbReference type="Proteomes" id="UP001558652"/>
    </source>
</evidence>
<comment type="caution">
    <text evidence="5">The sequence shown here is derived from an EMBL/GenBank/DDBJ whole genome shotgun (WGS) entry which is preliminary data.</text>
</comment>
<evidence type="ECO:0000313" key="5">
    <source>
        <dbReference type="EMBL" id="KAL1132611.1"/>
    </source>
</evidence>
<feature type="coiled-coil region" evidence="2">
    <location>
        <begin position="674"/>
        <end position="836"/>
    </location>
</feature>
<dbReference type="Pfam" id="PF17751">
    <property type="entry name" value="SKICH"/>
    <property type="match status" value="1"/>
</dbReference>
<dbReference type="Proteomes" id="UP001558652">
    <property type="component" value="Unassembled WGS sequence"/>
</dbReference>
<feature type="region of interest" description="Disordered" evidence="3">
    <location>
        <begin position="29"/>
        <end position="70"/>
    </location>
</feature>
<evidence type="ECO:0000259" key="4">
    <source>
        <dbReference type="Pfam" id="PF17751"/>
    </source>
</evidence>
<organism evidence="5 6">
    <name type="scientific">Ranatra chinensis</name>
    <dbReference type="NCBI Taxonomy" id="642074"/>
    <lineage>
        <taxon>Eukaryota</taxon>
        <taxon>Metazoa</taxon>
        <taxon>Ecdysozoa</taxon>
        <taxon>Arthropoda</taxon>
        <taxon>Hexapoda</taxon>
        <taxon>Insecta</taxon>
        <taxon>Pterygota</taxon>
        <taxon>Neoptera</taxon>
        <taxon>Paraneoptera</taxon>
        <taxon>Hemiptera</taxon>
        <taxon>Heteroptera</taxon>
        <taxon>Panheteroptera</taxon>
        <taxon>Nepomorpha</taxon>
        <taxon>Nepidae</taxon>
        <taxon>Ranatrinae</taxon>
        <taxon>Ranatra</taxon>
    </lineage>
</organism>
<reference evidence="5 6" key="1">
    <citation type="submission" date="2024-07" db="EMBL/GenBank/DDBJ databases">
        <title>Chromosome-level genome assembly of the water stick insect Ranatra chinensis (Heteroptera: Nepidae).</title>
        <authorList>
            <person name="Liu X."/>
        </authorList>
    </citation>
    <scope>NUCLEOTIDE SEQUENCE [LARGE SCALE GENOMIC DNA]</scope>
    <source>
        <strain evidence="5">Cailab_2021Rc</strain>
        <tissue evidence="5">Muscle</tissue>
    </source>
</reference>
<feature type="region of interest" description="Disordered" evidence="3">
    <location>
        <begin position="132"/>
        <end position="151"/>
    </location>
</feature>
<dbReference type="EMBL" id="JBFDAA010000005">
    <property type="protein sequence ID" value="KAL1132611.1"/>
    <property type="molecule type" value="Genomic_DNA"/>
</dbReference>
<evidence type="ECO:0000256" key="3">
    <source>
        <dbReference type="SAM" id="MobiDB-lite"/>
    </source>
</evidence>
<dbReference type="InterPro" id="IPR051002">
    <property type="entry name" value="UBA_autophagy_assoc_protein"/>
</dbReference>
<gene>
    <name evidence="5" type="ORF">AAG570_010563</name>
</gene>
<dbReference type="PANTHER" id="PTHR31915">
    <property type="entry name" value="SKICH DOMAIN-CONTAINING PROTEIN"/>
    <property type="match status" value="1"/>
</dbReference>
<proteinExistence type="predicted"/>
<feature type="domain" description="SKICH" evidence="4">
    <location>
        <begin position="555"/>
        <end position="655"/>
    </location>
</feature>
<protein>
    <recommendedName>
        <fullName evidence="4">SKICH domain-containing protein</fullName>
    </recommendedName>
</protein>
<dbReference type="Gene3D" id="2.60.40.2840">
    <property type="match status" value="1"/>
</dbReference>